<keyword evidence="4" id="KW-1185">Reference proteome</keyword>
<accession>A0ABM7VE17</accession>
<organism evidence="3 4">
    <name type="scientific">Persicobacter psychrovividus</name>
    <dbReference type="NCBI Taxonomy" id="387638"/>
    <lineage>
        <taxon>Bacteria</taxon>
        <taxon>Pseudomonadati</taxon>
        <taxon>Bacteroidota</taxon>
        <taxon>Cytophagia</taxon>
        <taxon>Cytophagales</taxon>
        <taxon>Persicobacteraceae</taxon>
        <taxon>Persicobacter</taxon>
    </lineage>
</organism>
<dbReference type="Pfam" id="PF00583">
    <property type="entry name" value="Acetyltransf_1"/>
    <property type="match status" value="1"/>
</dbReference>
<evidence type="ECO:0000259" key="2">
    <source>
        <dbReference type="PROSITE" id="PS51186"/>
    </source>
</evidence>
<dbReference type="CDD" id="cd04301">
    <property type="entry name" value="NAT_SF"/>
    <property type="match status" value="1"/>
</dbReference>
<evidence type="ECO:0000313" key="3">
    <source>
        <dbReference type="EMBL" id="BDC99183.1"/>
    </source>
</evidence>
<feature type="domain" description="N-acetyltransferase" evidence="2">
    <location>
        <begin position="7"/>
        <end position="156"/>
    </location>
</feature>
<dbReference type="InterPro" id="IPR000182">
    <property type="entry name" value="GNAT_dom"/>
</dbReference>
<dbReference type="InterPro" id="IPR050769">
    <property type="entry name" value="NAT_camello-type"/>
</dbReference>
<protein>
    <recommendedName>
        <fullName evidence="2">N-acetyltransferase domain-containing protein</fullName>
    </recommendedName>
</protein>
<sequence>MSAAEPIKILPFAAPLKEDIKRLNYEWLEKFFVVEPADVVALSNPQEEIIDKGGMIFFAQMNGEVVGTVSLLKKSENIYEVGKMAVTESEQGQGIGRLLLEHCLKIAIEISVEKLILYSNRKLVTALRLYEKYGFVEVPMDTDLYARADIKMERSM</sequence>
<dbReference type="Gene3D" id="3.40.630.30">
    <property type="match status" value="1"/>
</dbReference>
<gene>
    <name evidence="3" type="ORF">PEPS_14640</name>
</gene>
<dbReference type="EMBL" id="AP025292">
    <property type="protein sequence ID" value="BDC99183.1"/>
    <property type="molecule type" value="Genomic_DNA"/>
</dbReference>
<proteinExistence type="predicted"/>
<name>A0ABM7VE17_9BACT</name>
<dbReference type="InterPro" id="IPR016181">
    <property type="entry name" value="Acyl_CoA_acyltransferase"/>
</dbReference>
<dbReference type="SUPFAM" id="SSF55729">
    <property type="entry name" value="Acyl-CoA N-acyltransferases (Nat)"/>
    <property type="match status" value="1"/>
</dbReference>
<keyword evidence="1" id="KW-0808">Transferase</keyword>
<evidence type="ECO:0000313" key="4">
    <source>
        <dbReference type="Proteomes" id="UP001354989"/>
    </source>
</evidence>
<evidence type="ECO:0000256" key="1">
    <source>
        <dbReference type="ARBA" id="ARBA00022679"/>
    </source>
</evidence>
<reference evidence="3 4" key="1">
    <citation type="submission" date="2021-12" db="EMBL/GenBank/DDBJ databases">
        <title>Genome sequencing of bacteria with rrn-lacking chromosome and rrn-plasmid.</title>
        <authorList>
            <person name="Anda M."/>
            <person name="Iwasaki W."/>
        </authorList>
    </citation>
    <scope>NUCLEOTIDE SEQUENCE [LARGE SCALE GENOMIC DNA]</scope>
    <source>
        <strain evidence="3 4">NBRC 101262</strain>
    </source>
</reference>
<dbReference type="PROSITE" id="PS51186">
    <property type="entry name" value="GNAT"/>
    <property type="match status" value="1"/>
</dbReference>
<dbReference type="RefSeq" id="WP_338396641.1">
    <property type="nucleotide sequence ID" value="NZ_AP025292.1"/>
</dbReference>
<dbReference type="Proteomes" id="UP001354989">
    <property type="component" value="Chromosome"/>
</dbReference>
<dbReference type="PANTHER" id="PTHR13947:SF37">
    <property type="entry name" value="LD18367P"/>
    <property type="match status" value="1"/>
</dbReference>
<dbReference type="PANTHER" id="PTHR13947">
    <property type="entry name" value="GNAT FAMILY N-ACETYLTRANSFERASE"/>
    <property type="match status" value="1"/>
</dbReference>